<organism evidence="3 4">
    <name type="scientific">Streptomyces marispadix</name>
    <dbReference type="NCBI Taxonomy" id="2922868"/>
    <lineage>
        <taxon>Bacteria</taxon>
        <taxon>Bacillati</taxon>
        <taxon>Actinomycetota</taxon>
        <taxon>Actinomycetes</taxon>
        <taxon>Kitasatosporales</taxon>
        <taxon>Streptomycetaceae</taxon>
        <taxon>Streptomyces</taxon>
    </lineage>
</organism>
<feature type="transmembrane region" description="Helical" evidence="2">
    <location>
        <begin position="12"/>
        <end position="33"/>
    </location>
</feature>
<dbReference type="RefSeq" id="WP_241057696.1">
    <property type="nucleotide sequence ID" value="NZ_JAKWJU010000002.1"/>
</dbReference>
<keyword evidence="2" id="KW-0812">Transmembrane</keyword>
<name>A0ABS9STX6_9ACTN</name>
<evidence type="ECO:0000313" key="4">
    <source>
        <dbReference type="Proteomes" id="UP001166784"/>
    </source>
</evidence>
<gene>
    <name evidence="3" type="ORF">MMA15_04670</name>
</gene>
<dbReference type="NCBIfam" id="NF041681">
    <property type="entry name" value="HGxxPAAW"/>
    <property type="match status" value="1"/>
</dbReference>
<accession>A0ABS9STX6</accession>
<keyword evidence="2" id="KW-0472">Membrane</keyword>
<comment type="caution">
    <text evidence="3">The sequence shown here is derived from an EMBL/GenBank/DDBJ whole genome shotgun (WGS) entry which is preliminary data.</text>
</comment>
<feature type="transmembrane region" description="Helical" evidence="2">
    <location>
        <begin position="39"/>
        <end position="58"/>
    </location>
</feature>
<sequence length="86" mass="8299">MAGNSHGHTLAAWTGVTISFVGFCISGICTVLAQPIGFVAGLVVAVGGGVVGLLMKAAGLGQPKASGTSGTSGSARAQGRPQEQSS</sequence>
<proteinExistence type="predicted"/>
<evidence type="ECO:0000313" key="3">
    <source>
        <dbReference type="EMBL" id="MCH6159735.1"/>
    </source>
</evidence>
<reference evidence="3" key="1">
    <citation type="submission" date="2022-03" db="EMBL/GenBank/DDBJ databases">
        <authorList>
            <person name="Santos J.D.N."/>
            <person name="Kallscheuer N."/>
            <person name="Jogler C."/>
            <person name="Lage O.M."/>
        </authorList>
    </citation>
    <scope>NUCLEOTIDE SEQUENCE</scope>
    <source>
        <strain evidence="3">M600PL45_2</strain>
    </source>
</reference>
<feature type="compositionally biased region" description="Low complexity" evidence="1">
    <location>
        <begin position="61"/>
        <end position="80"/>
    </location>
</feature>
<dbReference type="Proteomes" id="UP001166784">
    <property type="component" value="Unassembled WGS sequence"/>
</dbReference>
<reference evidence="3" key="2">
    <citation type="journal article" date="2023" name="Int. J. Syst. Evol. Microbiol.">
        <title>Streptomyces marispadix sp. nov., isolated from marine beach sediment of the Northern Coast of Portugal.</title>
        <authorList>
            <person name="dos Santos J.D.N."/>
            <person name="Vitorino I.R."/>
            <person name="Kallscheuer N."/>
            <person name="Srivastava A."/>
            <person name="Krautwurst S."/>
            <person name="Marz M."/>
            <person name="Jogler C."/>
            <person name="Lobo Da Cunha A."/>
            <person name="Catita J."/>
            <person name="Goncalves H."/>
            <person name="Gonzalez I."/>
            <person name="Reyes F."/>
            <person name="Lage O.M."/>
        </authorList>
    </citation>
    <scope>NUCLEOTIDE SEQUENCE</scope>
    <source>
        <strain evidence="3">M600PL45_2</strain>
    </source>
</reference>
<evidence type="ECO:0000256" key="2">
    <source>
        <dbReference type="SAM" id="Phobius"/>
    </source>
</evidence>
<evidence type="ECO:0000256" key="1">
    <source>
        <dbReference type="SAM" id="MobiDB-lite"/>
    </source>
</evidence>
<keyword evidence="4" id="KW-1185">Reference proteome</keyword>
<dbReference type="EMBL" id="JAKWJU010000002">
    <property type="protein sequence ID" value="MCH6159735.1"/>
    <property type="molecule type" value="Genomic_DNA"/>
</dbReference>
<dbReference type="InterPro" id="IPR046550">
    <property type="entry name" value="DUF6704"/>
</dbReference>
<feature type="region of interest" description="Disordered" evidence="1">
    <location>
        <begin position="61"/>
        <end position="86"/>
    </location>
</feature>
<keyword evidence="2" id="KW-1133">Transmembrane helix</keyword>
<dbReference type="Pfam" id="PF20447">
    <property type="entry name" value="DUF6704"/>
    <property type="match status" value="1"/>
</dbReference>
<protein>
    <submittedName>
        <fullName evidence="3">Uncharacterized protein</fullName>
    </submittedName>
</protein>